<dbReference type="EMBL" id="CP042997">
    <property type="protein sequence ID" value="QEH31971.1"/>
    <property type="molecule type" value="Genomic_DNA"/>
</dbReference>
<dbReference type="InterPro" id="IPR011050">
    <property type="entry name" value="Pectin_lyase_fold/virulence"/>
</dbReference>
<gene>
    <name evidence="3" type="ORF">OJF2_04380</name>
</gene>
<protein>
    <submittedName>
        <fullName evidence="3">Pectate lyase superfamily protein</fullName>
    </submittedName>
</protein>
<sequence length="422" mass="44856" precursor="true">MLRHVALVAALVAMPGVAFARVNARDFGAKGDGKADDTAAVQRALAAAAADRGGVVELPKGMYRIDGSLDVPPGVCLAGEWQAPHHANTEHGTVLLATGNAGKEDGPPLIMLHQSSAVKGITVFYPDQDPTAVKPYPWAIRAEGMHGTVEDVTLVNPYMGIDFGTHKNELHYIRNVFGCPLKLGVYVDGTTDIGRIENVHFNPHSWQRCSLGGKARTEAGWKALWAYLEANLEGFRIGQTDWEYMSGCFVILAKTGLHFVKTDRGTPNVVLTQCGSDIGPIGIRVDASQPHAGLAFTNCQVMATVEVGPENSGPVKFSNCGFWPIPKTGSQAVLEGKGTTIFQACHFAGWAADGSDAPCIDVRGGVALIQACDFFKSDKPQLRVGPRAAGATISGCRLQGGERFLIAEPARGRVQSGLNLTE</sequence>
<proteinExistence type="predicted"/>
<keyword evidence="1" id="KW-0732">Signal</keyword>
<accession>A0A5B9VVT6</accession>
<reference evidence="3 4" key="1">
    <citation type="submission" date="2019-08" db="EMBL/GenBank/DDBJ databases">
        <title>Deep-cultivation of Planctomycetes and their phenomic and genomic characterization uncovers novel biology.</title>
        <authorList>
            <person name="Wiegand S."/>
            <person name="Jogler M."/>
            <person name="Boedeker C."/>
            <person name="Pinto D."/>
            <person name="Vollmers J."/>
            <person name="Rivas-Marin E."/>
            <person name="Kohn T."/>
            <person name="Peeters S.H."/>
            <person name="Heuer A."/>
            <person name="Rast P."/>
            <person name="Oberbeckmann S."/>
            <person name="Bunk B."/>
            <person name="Jeske O."/>
            <person name="Meyerdierks A."/>
            <person name="Storesund J.E."/>
            <person name="Kallscheuer N."/>
            <person name="Luecker S."/>
            <person name="Lage O.M."/>
            <person name="Pohl T."/>
            <person name="Merkel B.J."/>
            <person name="Hornburger P."/>
            <person name="Mueller R.-W."/>
            <person name="Bruemmer F."/>
            <person name="Labrenz M."/>
            <person name="Spormann A.M."/>
            <person name="Op den Camp H."/>
            <person name="Overmann J."/>
            <person name="Amann R."/>
            <person name="Jetten M.S.M."/>
            <person name="Mascher T."/>
            <person name="Medema M.H."/>
            <person name="Devos D.P."/>
            <person name="Kaster A.-K."/>
            <person name="Ovreas L."/>
            <person name="Rohde M."/>
            <person name="Galperin M.Y."/>
            <person name="Jogler C."/>
        </authorList>
    </citation>
    <scope>NUCLEOTIDE SEQUENCE [LARGE SCALE GENOMIC DNA]</scope>
    <source>
        <strain evidence="3 4">OJF2</strain>
    </source>
</reference>
<name>A0A5B9VVT6_9BACT</name>
<evidence type="ECO:0000259" key="2">
    <source>
        <dbReference type="Pfam" id="PF12708"/>
    </source>
</evidence>
<dbReference type="AlphaFoldDB" id="A0A5B9VVT6"/>
<dbReference type="Proteomes" id="UP000324233">
    <property type="component" value="Chromosome"/>
</dbReference>
<keyword evidence="3" id="KW-0456">Lyase</keyword>
<dbReference type="KEGG" id="agv:OJF2_04380"/>
<dbReference type="GO" id="GO:0016829">
    <property type="term" value="F:lyase activity"/>
    <property type="evidence" value="ECO:0007669"/>
    <property type="project" value="UniProtKB-KW"/>
</dbReference>
<dbReference type="SUPFAM" id="SSF51126">
    <property type="entry name" value="Pectin lyase-like"/>
    <property type="match status" value="1"/>
</dbReference>
<organism evidence="3 4">
    <name type="scientific">Aquisphaera giovannonii</name>
    <dbReference type="NCBI Taxonomy" id="406548"/>
    <lineage>
        <taxon>Bacteria</taxon>
        <taxon>Pseudomonadati</taxon>
        <taxon>Planctomycetota</taxon>
        <taxon>Planctomycetia</taxon>
        <taxon>Isosphaerales</taxon>
        <taxon>Isosphaeraceae</taxon>
        <taxon>Aquisphaera</taxon>
    </lineage>
</organism>
<evidence type="ECO:0000256" key="1">
    <source>
        <dbReference type="SAM" id="SignalP"/>
    </source>
</evidence>
<evidence type="ECO:0000313" key="3">
    <source>
        <dbReference type="EMBL" id="QEH31971.1"/>
    </source>
</evidence>
<dbReference type="InterPro" id="IPR024535">
    <property type="entry name" value="RHGA/B-epi-like_pectate_lyase"/>
</dbReference>
<feature type="signal peptide" evidence="1">
    <location>
        <begin position="1"/>
        <end position="20"/>
    </location>
</feature>
<dbReference type="Gene3D" id="2.160.20.10">
    <property type="entry name" value="Single-stranded right-handed beta-helix, Pectin lyase-like"/>
    <property type="match status" value="1"/>
</dbReference>
<dbReference type="InterPro" id="IPR012334">
    <property type="entry name" value="Pectin_lyas_fold"/>
</dbReference>
<dbReference type="RefSeq" id="WP_210420375.1">
    <property type="nucleotide sequence ID" value="NZ_CP042997.1"/>
</dbReference>
<dbReference type="Pfam" id="PF12708">
    <property type="entry name" value="Pect-lyase_RHGA_epim"/>
    <property type="match status" value="1"/>
</dbReference>
<evidence type="ECO:0000313" key="4">
    <source>
        <dbReference type="Proteomes" id="UP000324233"/>
    </source>
</evidence>
<feature type="chain" id="PRO_5023139750" evidence="1">
    <location>
        <begin position="21"/>
        <end position="422"/>
    </location>
</feature>
<feature type="domain" description="Rhamnogalacturonase A/B/Epimerase-like pectate lyase" evidence="2">
    <location>
        <begin position="22"/>
        <end position="87"/>
    </location>
</feature>
<keyword evidence="4" id="KW-1185">Reference proteome</keyword>